<gene>
    <name evidence="2" type="ORF">HNP32_001987</name>
</gene>
<accession>A0A7W7N3C2</accession>
<dbReference type="RefSeq" id="WP_184269570.1">
    <property type="nucleotide sequence ID" value="NZ_JACHKY010000003.1"/>
</dbReference>
<evidence type="ECO:0000256" key="1">
    <source>
        <dbReference type="SAM" id="SignalP"/>
    </source>
</evidence>
<keyword evidence="2" id="KW-0946">Virion</keyword>
<dbReference type="AlphaFoldDB" id="A0A7W7N3C2"/>
<sequence>MTRIMLLLAIVTGALVATPASACVSGFSQRALHIHLAHVRVDPFGLVTRGDRGSSFLRLSSETTDEEDNGRCGALLRVTPIGSPHFGITNGRGANLDLELTADAQAGTPSIRQPGALVFMLPRQDTTLDAAILEGLATGSGPFEGAFRIELTTADESDVVDIAELTVTTVIPPAVSIRFDDAMGASRKMLDFGHMTSGDMRHLTLHIASTTAYTVAVSSENGGTMVNREAGVRADVAYDLLLGGRAVALGQTPTELARGAPPPGRPTRQSLDLAVVLREIAGYAGRYQDTVTFTVSSIY</sequence>
<dbReference type="Proteomes" id="UP000539957">
    <property type="component" value="Unassembled WGS sequence"/>
</dbReference>
<reference evidence="2 3" key="1">
    <citation type="submission" date="2020-08" db="EMBL/GenBank/DDBJ databases">
        <title>Functional genomics of gut bacteria from endangered species of beetles.</title>
        <authorList>
            <person name="Carlos-Shanley C."/>
        </authorList>
    </citation>
    <scope>NUCLEOTIDE SEQUENCE [LARGE SCALE GENOMIC DNA]</scope>
    <source>
        <strain evidence="2 3">S00123</strain>
    </source>
</reference>
<keyword evidence="1" id="KW-0732">Signal</keyword>
<organism evidence="2 3">
    <name type="scientific">Brevundimonas bullata</name>
    <dbReference type="NCBI Taxonomy" id="13160"/>
    <lineage>
        <taxon>Bacteria</taxon>
        <taxon>Pseudomonadati</taxon>
        <taxon>Pseudomonadota</taxon>
        <taxon>Alphaproteobacteria</taxon>
        <taxon>Caulobacterales</taxon>
        <taxon>Caulobacteraceae</taxon>
        <taxon>Brevundimonas</taxon>
    </lineage>
</organism>
<protein>
    <submittedName>
        <fullName evidence="2">Spore coat protein U-like protein</fullName>
    </submittedName>
</protein>
<proteinExistence type="predicted"/>
<comment type="caution">
    <text evidence="2">The sequence shown here is derived from an EMBL/GenBank/DDBJ whole genome shotgun (WGS) entry which is preliminary data.</text>
</comment>
<evidence type="ECO:0000313" key="2">
    <source>
        <dbReference type="EMBL" id="MBB4798243.1"/>
    </source>
</evidence>
<keyword evidence="2" id="KW-0167">Capsid protein</keyword>
<feature type="signal peptide" evidence="1">
    <location>
        <begin position="1"/>
        <end position="22"/>
    </location>
</feature>
<feature type="chain" id="PRO_5030942628" evidence="1">
    <location>
        <begin position="23"/>
        <end position="299"/>
    </location>
</feature>
<dbReference type="EMBL" id="JACHKY010000003">
    <property type="protein sequence ID" value="MBB4798243.1"/>
    <property type="molecule type" value="Genomic_DNA"/>
</dbReference>
<keyword evidence="3" id="KW-1185">Reference proteome</keyword>
<evidence type="ECO:0000313" key="3">
    <source>
        <dbReference type="Proteomes" id="UP000539957"/>
    </source>
</evidence>
<name>A0A7W7N3C2_9CAUL</name>